<keyword evidence="3" id="KW-0812">Transmembrane</keyword>
<dbReference type="PANTHER" id="PTHR10098">
    <property type="entry name" value="RAPSYN-RELATED"/>
    <property type="match status" value="1"/>
</dbReference>
<organism evidence="4 5">
    <name type="scientific">Fulvivirga lutea</name>
    <dbReference type="NCBI Taxonomy" id="2810512"/>
    <lineage>
        <taxon>Bacteria</taxon>
        <taxon>Pseudomonadati</taxon>
        <taxon>Bacteroidota</taxon>
        <taxon>Cytophagia</taxon>
        <taxon>Cytophagales</taxon>
        <taxon>Fulvivirgaceae</taxon>
        <taxon>Fulvivirga</taxon>
    </lineage>
</organism>
<evidence type="ECO:0000313" key="5">
    <source>
        <dbReference type="Proteomes" id="UP000662783"/>
    </source>
</evidence>
<accession>A0A974WFV2</accession>
<keyword evidence="3" id="KW-0472">Membrane</keyword>
<dbReference type="AlphaFoldDB" id="A0A974WFV2"/>
<dbReference type="PROSITE" id="PS50005">
    <property type="entry name" value="TPR"/>
    <property type="match status" value="1"/>
</dbReference>
<keyword evidence="5" id="KW-1185">Reference proteome</keyword>
<evidence type="ECO:0000256" key="1">
    <source>
        <dbReference type="PROSITE-ProRule" id="PRU00339"/>
    </source>
</evidence>
<dbReference type="PANTHER" id="PTHR10098:SF108">
    <property type="entry name" value="TETRATRICOPEPTIDE REPEAT PROTEIN 28"/>
    <property type="match status" value="1"/>
</dbReference>
<keyword evidence="1" id="KW-0802">TPR repeat</keyword>
<dbReference type="Proteomes" id="UP000662783">
    <property type="component" value="Chromosome"/>
</dbReference>
<name>A0A974WFV2_9BACT</name>
<dbReference type="InterPro" id="IPR011990">
    <property type="entry name" value="TPR-like_helical_dom_sf"/>
</dbReference>
<dbReference type="InterPro" id="IPR019734">
    <property type="entry name" value="TPR_rpt"/>
</dbReference>
<dbReference type="KEGG" id="fuv:JR347_16975"/>
<dbReference type="SMART" id="SM00028">
    <property type="entry name" value="TPR"/>
    <property type="match status" value="5"/>
</dbReference>
<feature type="coiled-coil region" evidence="2">
    <location>
        <begin position="415"/>
        <end position="473"/>
    </location>
</feature>
<feature type="transmembrane region" description="Helical" evidence="3">
    <location>
        <begin position="389"/>
        <end position="412"/>
    </location>
</feature>
<keyword evidence="3" id="KW-1133">Transmembrane helix</keyword>
<dbReference type="Pfam" id="PF13181">
    <property type="entry name" value="TPR_8"/>
    <property type="match status" value="1"/>
</dbReference>
<keyword evidence="2" id="KW-0175">Coiled coil</keyword>
<gene>
    <name evidence="4" type="ORF">JR347_16975</name>
</gene>
<dbReference type="Gene3D" id="1.25.40.10">
    <property type="entry name" value="Tetratricopeptide repeat domain"/>
    <property type="match status" value="1"/>
</dbReference>
<evidence type="ECO:0000256" key="3">
    <source>
        <dbReference type="SAM" id="Phobius"/>
    </source>
</evidence>
<reference evidence="4" key="1">
    <citation type="submission" date="2021-02" db="EMBL/GenBank/DDBJ databases">
        <title>Fulvivirga sp. S481 isolated from sea water.</title>
        <authorList>
            <person name="Bae S.S."/>
            <person name="Baek K."/>
        </authorList>
    </citation>
    <scope>NUCLEOTIDE SEQUENCE</scope>
    <source>
        <strain evidence="4">S481</strain>
    </source>
</reference>
<protein>
    <submittedName>
        <fullName evidence="4">Tetratricopeptide repeat protein</fullName>
    </submittedName>
</protein>
<evidence type="ECO:0000313" key="4">
    <source>
        <dbReference type="EMBL" id="QSE97260.1"/>
    </source>
</evidence>
<sequence>MKKLVGVFILLLVAFICHGDIDSLKNELQKNTSKNNEFSIQLELLNAYYERGFNDEAIQLGEKLLVDPAIQNHDELKAKVANRLGTIYTNIGGKDNAALKYLTIALDIYREEGNLFGQGIIFNNLGNIYRDLAYDSKAMDYYLKSLEICREIKDKEGEAFALKNIGILYEYQGWYEKALEYHHLALYIREKEGSIFQIISSMLNVAISYNGLQEYEKALLTLERAQLMAEENKSELIDEILHEKGNAHFSLGIPDKARFYYEKAISQATTFKKYKVVCSTLEDLIRLNLINSEFEAMKNNLIRLKSLLDTISYVRGNVGYELLSYQLDSANNNELSALRHFQRMSRLNDSLYSVSNREDLIQQRSALELLQTENELELERTKQKFQSKIYIYIVGFLTITLLGLSYIVYVKLKSNRKLNKQKAEISHKNKKLKKLNDQLNDTVEELRSANETIENQNKIISQHNEKLEEMVTERTKKVVDYSNKLEEYAFHTAHNLRAPVARLLGLTNLFNISTDEKEKQVLLEKIVKETEEIDSVIHTISVILDETAPLKNLGS</sequence>
<dbReference type="Pfam" id="PF13424">
    <property type="entry name" value="TPR_12"/>
    <property type="match status" value="1"/>
</dbReference>
<dbReference type="EMBL" id="CP070608">
    <property type="protein sequence ID" value="QSE97260.1"/>
    <property type="molecule type" value="Genomic_DNA"/>
</dbReference>
<proteinExistence type="predicted"/>
<feature type="repeat" description="TPR" evidence="1">
    <location>
        <begin position="159"/>
        <end position="192"/>
    </location>
</feature>
<dbReference type="RefSeq" id="WP_205721771.1">
    <property type="nucleotide sequence ID" value="NZ_CP070608.1"/>
</dbReference>
<evidence type="ECO:0000256" key="2">
    <source>
        <dbReference type="SAM" id="Coils"/>
    </source>
</evidence>
<dbReference type="SUPFAM" id="SSF48452">
    <property type="entry name" value="TPR-like"/>
    <property type="match status" value="1"/>
</dbReference>